<evidence type="ECO:0000259" key="1">
    <source>
        <dbReference type="PROSITE" id="PS50801"/>
    </source>
</evidence>
<gene>
    <name evidence="2" type="ORF">N868_04640</name>
</gene>
<keyword evidence="3" id="KW-1185">Reference proteome</keyword>
<dbReference type="EMBL" id="AXCY01000126">
    <property type="protein sequence ID" value="KGM09050.1"/>
    <property type="molecule type" value="Genomic_DNA"/>
</dbReference>
<dbReference type="AlphaFoldDB" id="A0A0A0BMB3"/>
<dbReference type="InterPro" id="IPR036513">
    <property type="entry name" value="STAS_dom_sf"/>
</dbReference>
<dbReference type="Pfam" id="PF13466">
    <property type="entry name" value="STAS_2"/>
    <property type="match status" value="1"/>
</dbReference>
<dbReference type="SUPFAM" id="SSF52091">
    <property type="entry name" value="SpoIIaa-like"/>
    <property type="match status" value="1"/>
</dbReference>
<evidence type="ECO:0000313" key="3">
    <source>
        <dbReference type="Proteomes" id="UP000029839"/>
    </source>
</evidence>
<proteinExistence type="predicted"/>
<reference evidence="2 3" key="1">
    <citation type="submission" date="2013-08" db="EMBL/GenBank/DDBJ databases">
        <title>Genome sequencing of Cellulomonas carbonis T26.</title>
        <authorList>
            <person name="Chen F."/>
            <person name="Li Y."/>
            <person name="Wang G."/>
        </authorList>
    </citation>
    <scope>NUCLEOTIDE SEQUENCE [LARGE SCALE GENOMIC DNA]</scope>
    <source>
        <strain evidence="2 3">T26</strain>
    </source>
</reference>
<organism evidence="2 3">
    <name type="scientific">Cellulomonas carbonis T26</name>
    <dbReference type="NCBI Taxonomy" id="947969"/>
    <lineage>
        <taxon>Bacteria</taxon>
        <taxon>Bacillati</taxon>
        <taxon>Actinomycetota</taxon>
        <taxon>Actinomycetes</taxon>
        <taxon>Micrococcales</taxon>
        <taxon>Cellulomonadaceae</taxon>
        <taxon>Cellulomonas</taxon>
    </lineage>
</organism>
<sequence>MAVDPVTGVLHLTGELDAESGPTLLSDLVRHAVEARDVVVDASGLTFVDHTAVQALLHARRAAEAAGGGLVVVGASDVLTWLAHECGAGDLLGTE</sequence>
<dbReference type="InterPro" id="IPR002645">
    <property type="entry name" value="STAS_dom"/>
</dbReference>
<reference evidence="2 3" key="2">
    <citation type="journal article" date="2015" name="Stand. Genomic Sci.">
        <title>Draft genome sequence of Cellulomonas carbonis T26(T) and comparative analysis of six Cellulomonas genomes.</title>
        <authorList>
            <person name="Zhuang W."/>
            <person name="Zhang S."/>
            <person name="Xia X."/>
            <person name="Wang G."/>
        </authorList>
    </citation>
    <scope>NUCLEOTIDE SEQUENCE [LARGE SCALE GENOMIC DNA]</scope>
    <source>
        <strain evidence="2 3">T26</strain>
    </source>
</reference>
<dbReference type="PROSITE" id="PS50801">
    <property type="entry name" value="STAS"/>
    <property type="match status" value="1"/>
</dbReference>
<accession>A0A0A0BMB3</accession>
<dbReference type="Proteomes" id="UP000029839">
    <property type="component" value="Unassembled WGS sequence"/>
</dbReference>
<dbReference type="InterPro" id="IPR058548">
    <property type="entry name" value="MlaB-like_STAS"/>
</dbReference>
<protein>
    <submittedName>
        <fullName evidence="2">Metal ABC transporter substrate-binding protein</fullName>
    </submittedName>
</protein>
<feature type="domain" description="STAS" evidence="1">
    <location>
        <begin position="1"/>
        <end position="95"/>
    </location>
</feature>
<dbReference type="Gene3D" id="3.30.750.24">
    <property type="entry name" value="STAS domain"/>
    <property type="match status" value="1"/>
</dbReference>
<comment type="caution">
    <text evidence="2">The sequence shown here is derived from an EMBL/GenBank/DDBJ whole genome shotgun (WGS) entry which is preliminary data.</text>
</comment>
<evidence type="ECO:0000313" key="2">
    <source>
        <dbReference type="EMBL" id="KGM09050.1"/>
    </source>
</evidence>
<name>A0A0A0BMB3_9CELL</name>